<dbReference type="EC" id="1.-.-.-" evidence="3"/>
<sequence>MRVIVVGAGIVGASVAWHLAQAGAAVEVLEAGASPAAGVTARAFGWVGLGAQGPEDDPELFALRLRAIGEHARWRAALGTRYPLSGQGALVWRADPRDTQRVIDWHRKQGNRVEALDRAAVAALEPGLHRPPELAAWFPQDVASEPPALARAVLADAPGVALRCEARVVALEPGIALLADGTRVTGDAVVLANGAAVTDLLPGLDVGRSPAVLIEGRARLRGSGRILCGPDFELRSVSGARIVLAEWFPPEGEAGLPALARAAAAALSREFATEVTLAAPQVGQRPVTGDGRPMLGPVPDHPGLFLAVAHPGVILAPFLGRLAAEAVLGRTEARGRGKFHPRYRVSS</sequence>
<keyword evidence="4" id="KW-1185">Reference proteome</keyword>
<evidence type="ECO:0000313" key="4">
    <source>
        <dbReference type="Proteomes" id="UP001243757"/>
    </source>
</evidence>
<dbReference type="Pfam" id="PF01266">
    <property type="entry name" value="DAO"/>
    <property type="match status" value="1"/>
</dbReference>
<dbReference type="RefSeq" id="WP_284481961.1">
    <property type="nucleotide sequence ID" value="NZ_JASNJD010000012.1"/>
</dbReference>
<proteinExistence type="predicted"/>
<name>A0ABT7F3H1_9RHOB</name>
<evidence type="ECO:0000256" key="1">
    <source>
        <dbReference type="ARBA" id="ARBA00023002"/>
    </source>
</evidence>
<dbReference type="InterPro" id="IPR036188">
    <property type="entry name" value="FAD/NAD-bd_sf"/>
</dbReference>
<feature type="domain" description="FAD dependent oxidoreductase" evidence="2">
    <location>
        <begin position="2"/>
        <end position="325"/>
    </location>
</feature>
<dbReference type="Gene3D" id="3.30.9.10">
    <property type="entry name" value="D-Amino Acid Oxidase, subunit A, domain 2"/>
    <property type="match status" value="1"/>
</dbReference>
<dbReference type="Gene3D" id="3.50.50.60">
    <property type="entry name" value="FAD/NAD(P)-binding domain"/>
    <property type="match status" value="1"/>
</dbReference>
<evidence type="ECO:0000259" key="2">
    <source>
        <dbReference type="Pfam" id="PF01266"/>
    </source>
</evidence>
<protein>
    <submittedName>
        <fullName evidence="3">FAD-dependent oxidoreductase</fullName>
        <ecNumber evidence="3">1.-.-.-</ecNumber>
    </submittedName>
</protein>
<comment type="caution">
    <text evidence="3">The sequence shown here is derived from an EMBL/GenBank/DDBJ whole genome shotgun (WGS) entry which is preliminary data.</text>
</comment>
<evidence type="ECO:0000313" key="3">
    <source>
        <dbReference type="EMBL" id="MDK3019157.1"/>
    </source>
</evidence>
<keyword evidence="1 3" id="KW-0560">Oxidoreductase</keyword>
<reference evidence="3 4" key="1">
    <citation type="submission" date="2023-05" db="EMBL/GenBank/DDBJ databases">
        <title>Pseudodonghicola sp. nov.</title>
        <authorList>
            <person name="Huang J."/>
        </authorList>
    </citation>
    <scope>NUCLEOTIDE SEQUENCE [LARGE SCALE GENOMIC DNA]</scope>
    <source>
        <strain evidence="3 4">IC7</strain>
    </source>
</reference>
<accession>A0ABT7F3H1</accession>
<dbReference type="PANTHER" id="PTHR13847">
    <property type="entry name" value="SARCOSINE DEHYDROGENASE-RELATED"/>
    <property type="match status" value="1"/>
</dbReference>
<dbReference type="EMBL" id="JASNJD010000012">
    <property type="protein sequence ID" value="MDK3019157.1"/>
    <property type="molecule type" value="Genomic_DNA"/>
</dbReference>
<dbReference type="SUPFAM" id="SSF51905">
    <property type="entry name" value="FAD/NAD(P)-binding domain"/>
    <property type="match status" value="1"/>
</dbReference>
<gene>
    <name evidence="3" type="ORF">QO033_15860</name>
</gene>
<dbReference type="Proteomes" id="UP001243757">
    <property type="component" value="Unassembled WGS sequence"/>
</dbReference>
<dbReference type="InterPro" id="IPR006076">
    <property type="entry name" value="FAD-dep_OxRdtase"/>
</dbReference>
<organism evidence="3 4">
    <name type="scientific">Pseudodonghicola flavimaris</name>
    <dbReference type="NCBI Taxonomy" id="3050036"/>
    <lineage>
        <taxon>Bacteria</taxon>
        <taxon>Pseudomonadati</taxon>
        <taxon>Pseudomonadota</taxon>
        <taxon>Alphaproteobacteria</taxon>
        <taxon>Rhodobacterales</taxon>
        <taxon>Paracoccaceae</taxon>
        <taxon>Pseudodonghicola</taxon>
    </lineage>
</organism>
<dbReference type="GO" id="GO:0016491">
    <property type="term" value="F:oxidoreductase activity"/>
    <property type="evidence" value="ECO:0007669"/>
    <property type="project" value="UniProtKB-KW"/>
</dbReference>
<dbReference type="PANTHER" id="PTHR13847:SF289">
    <property type="entry name" value="GLYCINE OXIDASE"/>
    <property type="match status" value="1"/>
</dbReference>